<proteinExistence type="predicted"/>
<dbReference type="NCBIfam" id="TIGR01764">
    <property type="entry name" value="excise"/>
    <property type="match status" value="1"/>
</dbReference>
<sequence length="75" mass="9197">MEEELFDKYINKFMFKNYPDIVSVEQMSNMLNISTKTAYRLLHENKIKYFMIGRIYKIPKINILNYLYTILQYTL</sequence>
<dbReference type="EMBL" id="FOOE01000003">
    <property type="protein sequence ID" value="SFF57492.1"/>
    <property type="molecule type" value="Genomic_DNA"/>
</dbReference>
<dbReference type="InterPro" id="IPR010093">
    <property type="entry name" value="SinI_DNA-bd"/>
</dbReference>
<dbReference type="GO" id="GO:0003677">
    <property type="term" value="F:DNA binding"/>
    <property type="evidence" value="ECO:0007669"/>
    <property type="project" value="InterPro"/>
</dbReference>
<dbReference type="RefSeq" id="WP_027638564.1">
    <property type="nucleotide sequence ID" value="NZ_FOOE01000003.1"/>
</dbReference>
<dbReference type="Pfam" id="PF12728">
    <property type="entry name" value="HTH_17"/>
    <property type="match status" value="1"/>
</dbReference>
<protein>
    <submittedName>
        <fullName evidence="2">DNA binding domain-containing protein, excisionase family</fullName>
    </submittedName>
</protein>
<dbReference type="OrthoDB" id="1655135at2"/>
<evidence type="ECO:0000259" key="1">
    <source>
        <dbReference type="Pfam" id="PF12728"/>
    </source>
</evidence>
<name>A0A1I2JRT2_9CLOT</name>
<dbReference type="Proteomes" id="UP000182135">
    <property type="component" value="Unassembled WGS sequence"/>
</dbReference>
<evidence type="ECO:0000313" key="3">
    <source>
        <dbReference type="Proteomes" id="UP000182135"/>
    </source>
</evidence>
<dbReference type="InterPro" id="IPR041657">
    <property type="entry name" value="HTH_17"/>
</dbReference>
<reference evidence="2 3" key="1">
    <citation type="submission" date="2016-10" db="EMBL/GenBank/DDBJ databases">
        <authorList>
            <person name="de Groot N.N."/>
        </authorList>
    </citation>
    <scope>NUCLEOTIDE SEQUENCE [LARGE SCALE GENOMIC DNA]</scope>
    <source>
        <strain evidence="2 3">NLAE-zl-G419</strain>
    </source>
</reference>
<gene>
    <name evidence="2" type="ORF">SAMN04487885_10352</name>
</gene>
<organism evidence="2 3">
    <name type="scientific">Clostridium cadaveris</name>
    <dbReference type="NCBI Taxonomy" id="1529"/>
    <lineage>
        <taxon>Bacteria</taxon>
        <taxon>Bacillati</taxon>
        <taxon>Bacillota</taxon>
        <taxon>Clostridia</taxon>
        <taxon>Eubacteriales</taxon>
        <taxon>Clostridiaceae</taxon>
        <taxon>Clostridium</taxon>
    </lineage>
</organism>
<dbReference type="AlphaFoldDB" id="A0A1I2JRT2"/>
<evidence type="ECO:0000313" key="2">
    <source>
        <dbReference type="EMBL" id="SFF57492.1"/>
    </source>
</evidence>
<accession>A0A1I2JRT2</accession>
<dbReference type="STRING" id="1529.SAMN04487885_10352"/>
<feature type="domain" description="Helix-turn-helix" evidence="1">
    <location>
        <begin position="23"/>
        <end position="67"/>
    </location>
</feature>
<keyword evidence="3" id="KW-1185">Reference proteome</keyword>